<dbReference type="RefSeq" id="WP_084664957.1">
    <property type="nucleotide sequence ID" value="NZ_LT838272.1"/>
</dbReference>
<name>A0A1W1VQY0_9FIRM</name>
<protein>
    <submittedName>
        <fullName evidence="1">Uncharacterized protein</fullName>
    </submittedName>
</protein>
<gene>
    <name evidence="1" type="ORF">SAMN00808754_1321</name>
</gene>
<proteinExistence type="predicted"/>
<organism evidence="1 2">
    <name type="scientific">Thermanaeromonas toyohensis ToBE</name>
    <dbReference type="NCBI Taxonomy" id="698762"/>
    <lineage>
        <taxon>Bacteria</taxon>
        <taxon>Bacillati</taxon>
        <taxon>Bacillota</taxon>
        <taxon>Clostridia</taxon>
        <taxon>Neomoorellales</taxon>
        <taxon>Neomoorellaceae</taxon>
        <taxon>Thermanaeromonas</taxon>
    </lineage>
</organism>
<accession>A0A1W1VQY0</accession>
<evidence type="ECO:0000313" key="1">
    <source>
        <dbReference type="EMBL" id="SMB95792.1"/>
    </source>
</evidence>
<sequence>MASHKRKGNPQLQVRLPRGHWIWEIDPKMRSLEVQKALDFYRRYHDAWEEVRANLEEIKQLIACGAVGSIKEKDETDNRLFETLDKFLNF</sequence>
<dbReference type="Proteomes" id="UP000192569">
    <property type="component" value="Chromosome I"/>
</dbReference>
<evidence type="ECO:0000313" key="2">
    <source>
        <dbReference type="Proteomes" id="UP000192569"/>
    </source>
</evidence>
<keyword evidence="2" id="KW-1185">Reference proteome</keyword>
<dbReference type="STRING" id="698762.SAMN00808754_1321"/>
<dbReference type="AlphaFoldDB" id="A0A1W1VQY0"/>
<dbReference type="OrthoDB" id="1729009at2"/>
<reference evidence="1 2" key="1">
    <citation type="submission" date="2017-04" db="EMBL/GenBank/DDBJ databases">
        <authorList>
            <person name="Afonso C.L."/>
            <person name="Miller P.J."/>
            <person name="Scott M.A."/>
            <person name="Spackman E."/>
            <person name="Goraichik I."/>
            <person name="Dimitrov K.M."/>
            <person name="Suarez D.L."/>
            <person name="Swayne D.E."/>
        </authorList>
    </citation>
    <scope>NUCLEOTIDE SEQUENCE [LARGE SCALE GENOMIC DNA]</scope>
    <source>
        <strain evidence="1 2">ToBE</strain>
    </source>
</reference>
<dbReference type="EMBL" id="LT838272">
    <property type="protein sequence ID" value="SMB95792.1"/>
    <property type="molecule type" value="Genomic_DNA"/>
</dbReference>